<evidence type="ECO:0000313" key="7">
    <source>
        <dbReference type="Proteomes" id="UP000694420"/>
    </source>
</evidence>
<name>A0A8C6YWQ5_NOTPE</name>
<dbReference type="Gene3D" id="3.30.40.10">
    <property type="entry name" value="Zinc/RING finger domain, C3HC4 (zinc finger)"/>
    <property type="match status" value="1"/>
</dbReference>
<evidence type="ECO:0000256" key="3">
    <source>
        <dbReference type="ARBA" id="ARBA00022833"/>
    </source>
</evidence>
<dbReference type="Proteomes" id="UP000694420">
    <property type="component" value="Unplaced"/>
</dbReference>
<keyword evidence="3" id="KW-0862">Zinc</keyword>
<proteinExistence type="predicted"/>
<organism evidence="6 7">
    <name type="scientific">Nothoprocta perdicaria</name>
    <name type="common">Chilean tinamou</name>
    <name type="synonym">Crypturus perdicarius</name>
    <dbReference type="NCBI Taxonomy" id="30464"/>
    <lineage>
        <taxon>Eukaryota</taxon>
        <taxon>Metazoa</taxon>
        <taxon>Chordata</taxon>
        <taxon>Craniata</taxon>
        <taxon>Vertebrata</taxon>
        <taxon>Euteleostomi</taxon>
        <taxon>Archelosauria</taxon>
        <taxon>Archosauria</taxon>
        <taxon>Dinosauria</taxon>
        <taxon>Saurischia</taxon>
        <taxon>Theropoda</taxon>
        <taxon>Coelurosauria</taxon>
        <taxon>Aves</taxon>
        <taxon>Palaeognathae</taxon>
        <taxon>Tinamiformes</taxon>
        <taxon>Tinamidae</taxon>
        <taxon>Nothoprocta</taxon>
    </lineage>
</organism>
<dbReference type="PROSITE" id="PS51044">
    <property type="entry name" value="ZF_SP_RING"/>
    <property type="match status" value="1"/>
</dbReference>
<evidence type="ECO:0000313" key="6">
    <source>
        <dbReference type="Ensembl" id="ENSNPEP00000003704.1"/>
    </source>
</evidence>
<evidence type="ECO:0000256" key="2">
    <source>
        <dbReference type="ARBA" id="ARBA00022771"/>
    </source>
</evidence>
<evidence type="ECO:0000256" key="1">
    <source>
        <dbReference type="ARBA" id="ARBA00022723"/>
    </source>
</evidence>
<protein>
    <recommendedName>
        <fullName evidence="5">SP-RING-type domain-containing protein</fullName>
    </recommendedName>
</protein>
<dbReference type="GO" id="GO:0006357">
    <property type="term" value="P:regulation of transcription by RNA polymerase II"/>
    <property type="evidence" value="ECO:0007669"/>
    <property type="project" value="TreeGrafter"/>
</dbReference>
<reference evidence="6" key="2">
    <citation type="submission" date="2025-09" db="UniProtKB">
        <authorList>
            <consortium name="Ensembl"/>
        </authorList>
    </citation>
    <scope>IDENTIFICATION</scope>
</reference>
<dbReference type="InterPro" id="IPR004181">
    <property type="entry name" value="Znf_MIZ"/>
</dbReference>
<keyword evidence="2 4" id="KW-0863">Zinc-finger</keyword>
<dbReference type="GO" id="GO:0003712">
    <property type="term" value="F:transcription coregulator activity"/>
    <property type="evidence" value="ECO:0007669"/>
    <property type="project" value="TreeGrafter"/>
</dbReference>
<dbReference type="PANTHER" id="PTHR10782:SF10">
    <property type="entry name" value="E3 SUMO-PROTEIN LIGASE PIAS3"/>
    <property type="match status" value="1"/>
</dbReference>
<evidence type="ECO:0000256" key="4">
    <source>
        <dbReference type="PROSITE-ProRule" id="PRU00452"/>
    </source>
</evidence>
<evidence type="ECO:0000259" key="5">
    <source>
        <dbReference type="PROSITE" id="PS51044"/>
    </source>
</evidence>
<dbReference type="AlphaFoldDB" id="A0A8C6YWQ5"/>
<dbReference type="PANTHER" id="PTHR10782">
    <property type="entry name" value="ZINC FINGER MIZ DOMAIN-CONTAINING PROTEIN"/>
    <property type="match status" value="1"/>
</dbReference>
<dbReference type="Ensembl" id="ENSNPET00000003781.1">
    <property type="protein sequence ID" value="ENSNPEP00000003704.1"/>
    <property type="gene ID" value="ENSNPEG00000002835.1"/>
</dbReference>
<sequence>MVPCRAITCTHLQCFDAALYLQMNEKKPKTVILCAPLTHPRHFSAALSPGRLFMEILNSCTDCDEIQFMEDGSWCPMKPKKENQEVCQTSLWRVHRAARPRSLLLGAAPLSLAALADQSKGY</sequence>
<dbReference type="GO" id="GO:0000785">
    <property type="term" value="C:chromatin"/>
    <property type="evidence" value="ECO:0007669"/>
    <property type="project" value="TreeGrafter"/>
</dbReference>
<keyword evidence="7" id="KW-1185">Reference proteome</keyword>
<dbReference type="Pfam" id="PF02891">
    <property type="entry name" value="zf-MIZ"/>
    <property type="match status" value="1"/>
</dbReference>
<dbReference type="GO" id="GO:0016925">
    <property type="term" value="P:protein sumoylation"/>
    <property type="evidence" value="ECO:0007669"/>
    <property type="project" value="TreeGrafter"/>
</dbReference>
<keyword evidence="1" id="KW-0479">Metal-binding</keyword>
<dbReference type="InterPro" id="IPR013083">
    <property type="entry name" value="Znf_RING/FYVE/PHD"/>
</dbReference>
<accession>A0A8C6YWQ5</accession>
<dbReference type="GO" id="GO:0008270">
    <property type="term" value="F:zinc ion binding"/>
    <property type="evidence" value="ECO:0007669"/>
    <property type="project" value="UniProtKB-KW"/>
</dbReference>
<feature type="domain" description="SP-RING-type" evidence="5">
    <location>
        <begin position="1"/>
        <end position="66"/>
    </location>
</feature>
<reference evidence="6" key="1">
    <citation type="submission" date="2025-08" db="UniProtKB">
        <authorList>
            <consortium name="Ensembl"/>
        </authorList>
    </citation>
    <scope>IDENTIFICATION</scope>
</reference>
<dbReference type="GO" id="GO:0061665">
    <property type="term" value="F:SUMO ligase activity"/>
    <property type="evidence" value="ECO:0007669"/>
    <property type="project" value="TreeGrafter"/>
</dbReference>